<dbReference type="InterPro" id="IPR002306">
    <property type="entry name" value="Trp-tRNA-ligase"/>
</dbReference>
<evidence type="ECO:0000313" key="13">
    <source>
        <dbReference type="EMBL" id="BAM39029.1"/>
    </source>
</evidence>
<dbReference type="GeneID" id="20713400"/>
<evidence type="ECO:0000256" key="9">
    <source>
        <dbReference type="ARBA" id="ARBA00022917"/>
    </source>
</evidence>
<comment type="subcellular location">
    <subcellularLocation>
        <location evidence="1">Cytoplasm</location>
    </subcellularLocation>
</comment>
<sequence>MKMVEKACSFVESSFHIIKGAACMAFSIPTGRSTKSLKRSANGGVITLTNLKSMPTESDYNLFKQLVKAKVAEDAKFRVLNVERKVAESVYGDSIYDDFKVPESVKRLRLVILKEWNINANVNQVLNSTGLIREITINKLKYKPETNMLEIGFNVTPGDQEILCSEEVVNSEAECPSKQNTLPATELEYNYGAFSEIFFVNSRPANKEKEEKVVDYEKLTEQFGCSLITKETLERVKRIVGEVHPFLRRGLFFCHRDLDLLLDHVERGKKFFIYTGRGPSSESLHLGHLIPFMFTRWLQKAFRVPVVIMLSDDEKFVFREELDLEEVGKLSLENAKDIIAIGFDPELTFIFRNTDYISYLYKVGLKLQKKTTFNQLRGCFGFDASTNVGMLAYPLIEGAASFSESFPHIFGDDKEVMCLVPQGIDQDPFFRLTRGLAPKLGLHKPALIHSKFIPSLLGVNSKMSSSIEGSAVFVTDTPEMIRKKIHKYAFSGGRATAKEHMELGPDLEVDVSYQYLRFLVDDDDELEKMTENYKSGRMLSGQLKDKLVEVLVPIVQNHQELRKKVDDEMLKRFMDPDRESFQRLQFQKIKLQLYHWNEENHLVELMLNQRVHFELIVRAPVSIDRWNDLSSSLCHSCQIYAYIVESYIVKNAFGINPRRLILLVVPCHSPLTFFLNVKILSSKKSTNTLVLWL</sequence>
<dbReference type="eggNOG" id="KOG2145">
    <property type="taxonomic scope" value="Eukaryota"/>
</dbReference>
<dbReference type="Gene3D" id="3.40.50.620">
    <property type="entry name" value="HUPs"/>
    <property type="match status" value="1"/>
</dbReference>
<dbReference type="InterPro" id="IPR002305">
    <property type="entry name" value="aa-tRNA-synth_Ic"/>
</dbReference>
<dbReference type="EMBL" id="AP011946">
    <property type="protein sequence ID" value="BAM39029.1"/>
    <property type="molecule type" value="Genomic_DNA"/>
</dbReference>
<accession>J4DNI7</accession>
<evidence type="ECO:0000256" key="2">
    <source>
        <dbReference type="ARBA" id="ARBA00005594"/>
    </source>
</evidence>
<dbReference type="PANTHER" id="PTHR10055:SF1">
    <property type="entry name" value="TRYPTOPHAN--TRNA LIGASE, CYTOPLASMIC"/>
    <property type="match status" value="1"/>
</dbReference>
<dbReference type="InterPro" id="IPR014729">
    <property type="entry name" value="Rossmann-like_a/b/a_fold"/>
</dbReference>
<dbReference type="GO" id="GO:0005737">
    <property type="term" value="C:cytoplasm"/>
    <property type="evidence" value="ECO:0007669"/>
    <property type="project" value="UniProtKB-SubCell"/>
</dbReference>
<keyword evidence="6" id="KW-0436">Ligase</keyword>
<evidence type="ECO:0000256" key="5">
    <source>
        <dbReference type="ARBA" id="ARBA00022490"/>
    </source>
</evidence>
<dbReference type="CDD" id="cd00806">
    <property type="entry name" value="TrpRS_core"/>
    <property type="match status" value="1"/>
</dbReference>
<evidence type="ECO:0000313" key="14">
    <source>
        <dbReference type="Proteomes" id="UP000003786"/>
    </source>
</evidence>
<dbReference type="Gene3D" id="1.10.240.10">
    <property type="entry name" value="Tyrosyl-Transfer RNA Synthetase"/>
    <property type="match status" value="1"/>
</dbReference>
<dbReference type="OMA" id="CIYDNFG"/>
<comment type="similarity">
    <text evidence="2">Belongs to the class-I aminoacyl-tRNA synthetase family.</text>
</comment>
<comment type="catalytic activity">
    <reaction evidence="12">
        <text>tRNA(Trp) + L-tryptophan + ATP = L-tryptophyl-tRNA(Trp) + AMP + diphosphate + H(+)</text>
        <dbReference type="Rhea" id="RHEA:24080"/>
        <dbReference type="Rhea" id="RHEA-COMP:9671"/>
        <dbReference type="Rhea" id="RHEA-COMP:9705"/>
        <dbReference type="ChEBI" id="CHEBI:15378"/>
        <dbReference type="ChEBI" id="CHEBI:30616"/>
        <dbReference type="ChEBI" id="CHEBI:33019"/>
        <dbReference type="ChEBI" id="CHEBI:57912"/>
        <dbReference type="ChEBI" id="CHEBI:78442"/>
        <dbReference type="ChEBI" id="CHEBI:78535"/>
        <dbReference type="ChEBI" id="CHEBI:456215"/>
        <dbReference type="EC" id="6.1.1.2"/>
    </reaction>
</comment>
<proteinExistence type="inferred from homology"/>
<dbReference type="OrthoDB" id="10261385at2759"/>
<dbReference type="GO" id="GO:0006436">
    <property type="term" value="P:tryptophanyl-tRNA aminoacylation"/>
    <property type="evidence" value="ECO:0007669"/>
    <property type="project" value="InterPro"/>
</dbReference>
<dbReference type="RefSeq" id="XP_009689330.1">
    <property type="nucleotide sequence ID" value="XM_009691035.1"/>
</dbReference>
<protein>
    <recommendedName>
        <fullName evidence="4">Tryptophan--tRNA ligase, cytoplasmic</fullName>
        <ecNumber evidence="3">6.1.1.2</ecNumber>
    </recommendedName>
    <alternativeName>
        <fullName evidence="11">Tryptophanyl-tRNA synthetase</fullName>
    </alternativeName>
</protein>
<dbReference type="VEuPathDB" id="PiroplasmaDB:TOT_010000494"/>
<dbReference type="Proteomes" id="UP000003786">
    <property type="component" value="Chromosome 1"/>
</dbReference>
<keyword evidence="14" id="KW-1185">Reference proteome</keyword>
<dbReference type="GO" id="GO:0004830">
    <property type="term" value="F:tryptophan-tRNA ligase activity"/>
    <property type="evidence" value="ECO:0007669"/>
    <property type="project" value="UniProtKB-EC"/>
</dbReference>
<dbReference type="GO" id="GO:0005524">
    <property type="term" value="F:ATP binding"/>
    <property type="evidence" value="ECO:0007669"/>
    <property type="project" value="UniProtKB-KW"/>
</dbReference>
<dbReference type="KEGG" id="tot:TOT_010000494"/>
<name>J4DNI7_THEOR</name>
<evidence type="ECO:0000256" key="12">
    <source>
        <dbReference type="ARBA" id="ARBA00049929"/>
    </source>
</evidence>
<dbReference type="AlphaFoldDB" id="J4DNI7"/>
<evidence type="ECO:0000256" key="8">
    <source>
        <dbReference type="ARBA" id="ARBA00022840"/>
    </source>
</evidence>
<dbReference type="NCBIfam" id="TIGR00233">
    <property type="entry name" value="trpS"/>
    <property type="match status" value="1"/>
</dbReference>
<evidence type="ECO:0000256" key="7">
    <source>
        <dbReference type="ARBA" id="ARBA00022741"/>
    </source>
</evidence>
<dbReference type="FunFam" id="1.10.240.10:FF:000007">
    <property type="entry name" value="Tryptophan--tRNA ligase"/>
    <property type="match status" value="1"/>
</dbReference>
<evidence type="ECO:0000256" key="6">
    <source>
        <dbReference type="ARBA" id="ARBA00022598"/>
    </source>
</evidence>
<evidence type="ECO:0000256" key="3">
    <source>
        <dbReference type="ARBA" id="ARBA00013161"/>
    </source>
</evidence>
<dbReference type="STRING" id="869250.J4DNI7"/>
<dbReference type="FunFam" id="3.40.50.620:FF:000033">
    <property type="entry name" value="tryptophan--tRNA ligase, cytoplasmic"/>
    <property type="match status" value="1"/>
</dbReference>
<reference evidence="13 14" key="1">
    <citation type="journal article" date="2012" name="MBio">
        <title>Comparative genome analysis of three eukaryotic parasites with differing abilities to transform leukocytes reveals key mediators of Theileria-induced leukocyte transformation.</title>
        <authorList>
            <person name="Hayashida K."/>
            <person name="Hara Y."/>
            <person name="Abe T."/>
            <person name="Yamasaki C."/>
            <person name="Toyoda A."/>
            <person name="Kosuge T."/>
            <person name="Suzuki Y."/>
            <person name="Sato Y."/>
            <person name="Kawashima S."/>
            <person name="Katayama T."/>
            <person name="Wakaguri H."/>
            <person name="Inoue N."/>
            <person name="Homma K."/>
            <person name="Tada-Umezaki M."/>
            <person name="Yagi Y."/>
            <person name="Fujii Y."/>
            <person name="Habara T."/>
            <person name="Kanehisa M."/>
            <person name="Watanabe H."/>
            <person name="Ito K."/>
            <person name="Gojobori T."/>
            <person name="Sugawara H."/>
            <person name="Imanishi T."/>
            <person name="Weir W."/>
            <person name="Gardner M."/>
            <person name="Pain A."/>
            <person name="Shiels B."/>
            <person name="Hattori M."/>
            <person name="Nene V."/>
            <person name="Sugimoto C."/>
        </authorList>
    </citation>
    <scope>NUCLEOTIDE SEQUENCE [LARGE SCALE GENOMIC DNA]</scope>
    <source>
        <strain evidence="13 14">Shintoku</strain>
    </source>
</reference>
<dbReference type="SUPFAM" id="SSF52374">
    <property type="entry name" value="Nucleotidylyl transferase"/>
    <property type="match status" value="1"/>
</dbReference>
<dbReference type="Pfam" id="PF00579">
    <property type="entry name" value="tRNA-synt_1b"/>
    <property type="match status" value="1"/>
</dbReference>
<organism evidence="13 14">
    <name type="scientific">Theileria orientalis strain Shintoku</name>
    <dbReference type="NCBI Taxonomy" id="869250"/>
    <lineage>
        <taxon>Eukaryota</taxon>
        <taxon>Sar</taxon>
        <taxon>Alveolata</taxon>
        <taxon>Apicomplexa</taxon>
        <taxon>Aconoidasida</taxon>
        <taxon>Piroplasmida</taxon>
        <taxon>Theileriidae</taxon>
        <taxon>Theileria</taxon>
    </lineage>
</organism>
<keyword evidence="8" id="KW-0067">ATP-binding</keyword>
<keyword evidence="9" id="KW-0648">Protein biosynthesis</keyword>
<evidence type="ECO:0000256" key="1">
    <source>
        <dbReference type="ARBA" id="ARBA00004496"/>
    </source>
</evidence>
<dbReference type="EC" id="6.1.1.2" evidence="3"/>
<dbReference type="PROSITE" id="PS00178">
    <property type="entry name" value="AA_TRNA_LIGASE_I"/>
    <property type="match status" value="1"/>
</dbReference>
<evidence type="ECO:0000256" key="4">
    <source>
        <dbReference type="ARBA" id="ARBA00013782"/>
    </source>
</evidence>
<evidence type="ECO:0000256" key="10">
    <source>
        <dbReference type="ARBA" id="ARBA00023146"/>
    </source>
</evidence>
<gene>
    <name evidence="13" type="ORF">TOT_010000494</name>
</gene>
<dbReference type="InterPro" id="IPR018163">
    <property type="entry name" value="Thr/Ala-tRNA-synth_IIc_edit"/>
</dbReference>
<dbReference type="PANTHER" id="PTHR10055">
    <property type="entry name" value="TRYPTOPHANYL-TRNA SYNTHETASE"/>
    <property type="match status" value="1"/>
</dbReference>
<keyword evidence="7" id="KW-0547">Nucleotide-binding</keyword>
<keyword evidence="10 13" id="KW-0030">Aminoacyl-tRNA synthetase</keyword>
<evidence type="ECO:0000256" key="11">
    <source>
        <dbReference type="ARBA" id="ARBA00030268"/>
    </source>
</evidence>
<dbReference type="SUPFAM" id="SSF55186">
    <property type="entry name" value="ThrRS/AlaRS common domain"/>
    <property type="match status" value="1"/>
</dbReference>
<dbReference type="InterPro" id="IPR001412">
    <property type="entry name" value="aa-tRNA-synth_I_CS"/>
</dbReference>
<dbReference type="Gene3D" id="3.30.54.20">
    <property type="match status" value="1"/>
</dbReference>
<dbReference type="PRINTS" id="PR01039">
    <property type="entry name" value="TRNASYNTHTRP"/>
</dbReference>
<keyword evidence="5" id="KW-0963">Cytoplasm</keyword>